<keyword evidence="6 7" id="KW-0472">Membrane</keyword>
<feature type="transmembrane region" description="Helical" evidence="7">
    <location>
        <begin position="50"/>
        <end position="75"/>
    </location>
</feature>
<dbReference type="Proteomes" id="UP000000684">
    <property type="component" value="Chromosome"/>
</dbReference>
<evidence type="ECO:0000256" key="5">
    <source>
        <dbReference type="ARBA" id="ARBA00022989"/>
    </source>
</evidence>
<dbReference type="Pfam" id="PF01899">
    <property type="entry name" value="MNHE"/>
    <property type="match status" value="1"/>
</dbReference>
<organism evidence="8 9">
    <name type="scientific">Shewanella frigidimarina (strain NCIMB 400)</name>
    <dbReference type="NCBI Taxonomy" id="318167"/>
    <lineage>
        <taxon>Bacteria</taxon>
        <taxon>Pseudomonadati</taxon>
        <taxon>Pseudomonadota</taxon>
        <taxon>Gammaproteobacteria</taxon>
        <taxon>Alteromonadales</taxon>
        <taxon>Shewanellaceae</taxon>
        <taxon>Shewanella</taxon>
    </lineage>
</organism>
<evidence type="ECO:0000256" key="7">
    <source>
        <dbReference type="SAM" id="Phobius"/>
    </source>
</evidence>
<dbReference type="PANTHER" id="PTHR34584:SF1">
    <property type="entry name" value="NA(+)_H(+) ANTIPORTER SUBUNIT E1"/>
    <property type="match status" value="1"/>
</dbReference>
<evidence type="ECO:0000313" key="8">
    <source>
        <dbReference type="EMBL" id="ABI72575.1"/>
    </source>
</evidence>
<keyword evidence="4 7" id="KW-0812">Transmembrane</keyword>
<dbReference type="KEGG" id="sfr:Sfri_2735"/>
<proteinExistence type="inferred from homology"/>
<evidence type="ECO:0000256" key="2">
    <source>
        <dbReference type="ARBA" id="ARBA00006228"/>
    </source>
</evidence>
<dbReference type="GO" id="GO:0005886">
    <property type="term" value="C:plasma membrane"/>
    <property type="evidence" value="ECO:0007669"/>
    <property type="project" value="UniProtKB-SubCell"/>
</dbReference>
<protein>
    <submittedName>
        <fullName evidence="8">Cation antiporter</fullName>
    </submittedName>
</protein>
<accession>Q07ZI9</accession>
<evidence type="ECO:0000256" key="6">
    <source>
        <dbReference type="ARBA" id="ARBA00023136"/>
    </source>
</evidence>
<dbReference type="GO" id="GO:0008324">
    <property type="term" value="F:monoatomic cation transmembrane transporter activity"/>
    <property type="evidence" value="ECO:0007669"/>
    <property type="project" value="InterPro"/>
</dbReference>
<dbReference type="HOGENOM" id="CLU_086615_1_0_6"/>
<dbReference type="RefSeq" id="WP_011638184.1">
    <property type="nucleotide sequence ID" value="NC_008345.1"/>
</dbReference>
<comment type="similarity">
    <text evidence="2">Belongs to the CPA3 antiporters (TC 2.A.63) subunit E family.</text>
</comment>
<dbReference type="AlphaFoldDB" id="Q07ZI9"/>
<dbReference type="EMBL" id="CP000447">
    <property type="protein sequence ID" value="ABI72575.1"/>
    <property type="molecule type" value="Genomic_DNA"/>
</dbReference>
<dbReference type="PANTHER" id="PTHR34584">
    <property type="entry name" value="NA(+)/H(+) ANTIPORTER SUBUNIT E1"/>
    <property type="match status" value="1"/>
</dbReference>
<dbReference type="STRING" id="318167.Sfri_2735"/>
<dbReference type="eggNOG" id="COG1863">
    <property type="taxonomic scope" value="Bacteria"/>
</dbReference>
<sequence length="183" mass="20346">MSRLSSKSWLNDLMNIHFRIAWFRVVAFAFMWVMLTEGSVNSWLVGAPTVLVATLISMVLVSPFSCSVIHSVRFVPFFIWNSLRGGANVAWCALNPKIPIAPGLIDFPLRLPPGISRVFMANTVSLLPGTLSVNLGKNHLKVHVLDTRKNVLSELMTLEKIVAKMFNISLHDGKGDECNENIL</sequence>
<keyword evidence="3" id="KW-1003">Cell membrane</keyword>
<dbReference type="GeneID" id="41838119"/>
<dbReference type="OrthoDB" id="7852837at2"/>
<gene>
    <name evidence="8" type="ordered locus">Sfri_2735</name>
</gene>
<feature type="transmembrane region" description="Helical" evidence="7">
    <location>
        <begin position="21"/>
        <end position="44"/>
    </location>
</feature>
<evidence type="ECO:0000256" key="3">
    <source>
        <dbReference type="ARBA" id="ARBA00022475"/>
    </source>
</evidence>
<keyword evidence="5 7" id="KW-1133">Transmembrane helix</keyword>
<evidence type="ECO:0000313" key="9">
    <source>
        <dbReference type="Proteomes" id="UP000000684"/>
    </source>
</evidence>
<name>Q07ZI9_SHEFN</name>
<dbReference type="InterPro" id="IPR002758">
    <property type="entry name" value="Cation_antiport_E"/>
</dbReference>
<evidence type="ECO:0000256" key="1">
    <source>
        <dbReference type="ARBA" id="ARBA00004651"/>
    </source>
</evidence>
<evidence type="ECO:0000256" key="4">
    <source>
        <dbReference type="ARBA" id="ARBA00022692"/>
    </source>
</evidence>
<reference evidence="8 9" key="1">
    <citation type="submission" date="2006-08" db="EMBL/GenBank/DDBJ databases">
        <title>Complete sequence of Shewanella frigidimarina NCIMB 400.</title>
        <authorList>
            <consortium name="US DOE Joint Genome Institute"/>
            <person name="Copeland A."/>
            <person name="Lucas S."/>
            <person name="Lapidus A."/>
            <person name="Barry K."/>
            <person name="Detter J.C."/>
            <person name="Glavina del Rio T."/>
            <person name="Hammon N."/>
            <person name="Israni S."/>
            <person name="Dalin E."/>
            <person name="Tice H."/>
            <person name="Pitluck S."/>
            <person name="Fredrickson J.K."/>
            <person name="Kolker E."/>
            <person name="McCuel L.A."/>
            <person name="DiChristina T."/>
            <person name="Nealson K.H."/>
            <person name="Newman D."/>
            <person name="Tiedje J.M."/>
            <person name="Zhou J."/>
            <person name="Romine M.F."/>
            <person name="Culley D.E."/>
            <person name="Serres M."/>
            <person name="Chertkov O."/>
            <person name="Brettin T."/>
            <person name="Bruce D."/>
            <person name="Han C."/>
            <person name="Tapia R."/>
            <person name="Gilna P."/>
            <person name="Schmutz J."/>
            <person name="Larimer F."/>
            <person name="Land M."/>
            <person name="Hauser L."/>
            <person name="Kyrpides N."/>
            <person name="Mikhailova N."/>
            <person name="Richardson P."/>
        </authorList>
    </citation>
    <scope>NUCLEOTIDE SEQUENCE [LARGE SCALE GENOMIC DNA]</scope>
    <source>
        <strain evidence="8 9">NCIMB 400</strain>
    </source>
</reference>
<keyword evidence="9" id="KW-1185">Reference proteome</keyword>
<comment type="subcellular location">
    <subcellularLocation>
        <location evidence="1">Cell membrane</location>
        <topology evidence="1">Multi-pass membrane protein</topology>
    </subcellularLocation>
</comment>